<dbReference type="EC" id="2.4.-.-" evidence="3"/>
<reference evidence="4" key="1">
    <citation type="journal article" date="2019" name="Int. J. Syst. Evol. Microbiol.">
        <title>The Global Catalogue of Microorganisms (GCM) 10K type strain sequencing project: providing services to taxonomists for standard genome sequencing and annotation.</title>
        <authorList>
            <consortium name="The Broad Institute Genomics Platform"/>
            <consortium name="The Broad Institute Genome Sequencing Center for Infectious Disease"/>
            <person name="Wu L."/>
            <person name="Ma J."/>
        </authorList>
    </citation>
    <scope>NUCLEOTIDE SEQUENCE [LARGE SCALE GENOMIC DNA]</scope>
    <source>
        <strain evidence="4">JCM 1490</strain>
    </source>
</reference>
<dbReference type="InterPro" id="IPR050834">
    <property type="entry name" value="Glycosyltransf_2"/>
</dbReference>
<evidence type="ECO:0000313" key="4">
    <source>
        <dbReference type="Proteomes" id="UP001596455"/>
    </source>
</evidence>
<dbReference type="Gene3D" id="3.90.550.10">
    <property type="entry name" value="Spore Coat Polysaccharide Biosynthesis Protein SpsA, Chain A"/>
    <property type="match status" value="1"/>
</dbReference>
<keyword evidence="4" id="KW-1185">Reference proteome</keyword>
<dbReference type="PANTHER" id="PTHR43685:SF2">
    <property type="entry name" value="GLYCOSYLTRANSFERASE 2-LIKE DOMAIN-CONTAINING PROTEIN"/>
    <property type="match status" value="1"/>
</dbReference>
<comment type="caution">
    <text evidence="3">The sequence shown here is derived from an EMBL/GenBank/DDBJ whole genome shotgun (WGS) entry which is preliminary data.</text>
</comment>
<dbReference type="Proteomes" id="UP001596455">
    <property type="component" value="Unassembled WGS sequence"/>
</dbReference>
<gene>
    <name evidence="3" type="ORF">ACFQQL_05010</name>
</gene>
<feature type="region of interest" description="Disordered" evidence="1">
    <location>
        <begin position="319"/>
        <end position="350"/>
    </location>
</feature>
<dbReference type="CDD" id="cd00761">
    <property type="entry name" value="Glyco_tranf_GTA_type"/>
    <property type="match status" value="1"/>
</dbReference>
<dbReference type="PANTHER" id="PTHR43685">
    <property type="entry name" value="GLYCOSYLTRANSFERASE"/>
    <property type="match status" value="1"/>
</dbReference>
<dbReference type="RefSeq" id="WP_382391867.1">
    <property type="nucleotide sequence ID" value="NZ_JBHTCQ010000001.1"/>
</dbReference>
<sequence length="350" mass="38300">MAPHHSDLTVDVVICCYTLDRWELLVAAVRSVRAQTRRPGRLVISVDHNRALFERCAAEWGAEPVATDGPVPVVVENRYPGRLGSARNTGIEHCTADVVAFLDDDAAAEPDWLETLLAVYADRRIYAVGGAPRPRYEAPRPAWLPESFNWVFGCHYEGLPETLAPVRHLIGANMSVRRAPFVALGGFHADDHDDQDLSHNIAHTYGPDAVIYEPKARVNHFVSANRLTWQYFSRRCFVVNRSKVASVADMGEAGNIGAELRFALGVARSLPRALRAAARRDVRPLQHFAVAVTGLGLAGAGHLVGKVELALGRRRPQLSTGLERPSAAAPDEVTARPAPARGVEEPAWRT</sequence>
<accession>A0ABW2Q7N9</accession>
<evidence type="ECO:0000259" key="2">
    <source>
        <dbReference type="Pfam" id="PF00535"/>
    </source>
</evidence>
<protein>
    <submittedName>
        <fullName evidence="3">Glycosyltransferase family 2 protein</fullName>
        <ecNumber evidence="3">2.4.-.-</ecNumber>
    </submittedName>
</protein>
<keyword evidence="3" id="KW-0808">Transferase</keyword>
<dbReference type="Pfam" id="PF00535">
    <property type="entry name" value="Glycos_transf_2"/>
    <property type="match status" value="1"/>
</dbReference>
<dbReference type="GO" id="GO:0016757">
    <property type="term" value="F:glycosyltransferase activity"/>
    <property type="evidence" value="ECO:0007669"/>
    <property type="project" value="UniProtKB-KW"/>
</dbReference>
<dbReference type="SUPFAM" id="SSF53448">
    <property type="entry name" value="Nucleotide-diphospho-sugar transferases"/>
    <property type="match status" value="1"/>
</dbReference>
<organism evidence="3 4">
    <name type="scientific">Georgenia alba</name>
    <dbReference type="NCBI Taxonomy" id="2233858"/>
    <lineage>
        <taxon>Bacteria</taxon>
        <taxon>Bacillati</taxon>
        <taxon>Actinomycetota</taxon>
        <taxon>Actinomycetes</taxon>
        <taxon>Micrococcales</taxon>
        <taxon>Bogoriellaceae</taxon>
        <taxon>Georgenia</taxon>
    </lineage>
</organism>
<dbReference type="InterPro" id="IPR029044">
    <property type="entry name" value="Nucleotide-diphossugar_trans"/>
</dbReference>
<feature type="domain" description="Glycosyltransferase 2-like" evidence="2">
    <location>
        <begin position="12"/>
        <end position="181"/>
    </location>
</feature>
<evidence type="ECO:0000313" key="3">
    <source>
        <dbReference type="EMBL" id="MFC7404458.1"/>
    </source>
</evidence>
<proteinExistence type="predicted"/>
<dbReference type="EMBL" id="JBHTCQ010000001">
    <property type="protein sequence ID" value="MFC7404458.1"/>
    <property type="molecule type" value="Genomic_DNA"/>
</dbReference>
<name>A0ABW2Q7N9_9MICO</name>
<keyword evidence="3" id="KW-0328">Glycosyltransferase</keyword>
<dbReference type="InterPro" id="IPR001173">
    <property type="entry name" value="Glyco_trans_2-like"/>
</dbReference>
<evidence type="ECO:0000256" key="1">
    <source>
        <dbReference type="SAM" id="MobiDB-lite"/>
    </source>
</evidence>